<accession>A0ABS5UWA6</accession>
<keyword evidence="3" id="KW-1185">Reference proteome</keyword>
<reference evidence="2 3" key="1">
    <citation type="journal article" date="2021" name="Environ. Microbiol.">
        <title>Genetic insights into the dark matter of the mammalian gut microbiota through targeted genome reconstruction.</title>
        <authorList>
            <person name="Lugli G.A."/>
            <person name="Alessandri G."/>
            <person name="Milani C."/>
            <person name="Viappiani A."/>
            <person name="Fontana F."/>
            <person name="Tarracchini C."/>
            <person name="Mancabelli L."/>
            <person name="Argentini C."/>
            <person name="Ruiz L."/>
            <person name="Margolles A."/>
            <person name="van Sinderen D."/>
            <person name="Turroni F."/>
            <person name="Ventura M."/>
        </authorList>
    </citation>
    <scope>NUCLEOTIDE SEQUENCE [LARGE SCALE GENOMIC DNA]</scope>
    <source>
        <strain evidence="2 3">LC6</strain>
    </source>
</reference>
<comment type="caution">
    <text evidence="2">The sequence shown here is derived from an EMBL/GenBank/DDBJ whole genome shotgun (WGS) entry which is preliminary data.</text>
</comment>
<proteinExistence type="predicted"/>
<name>A0ABS5UWA6_9BIFI</name>
<gene>
    <name evidence="2" type="ORF">JS530_05130</name>
</gene>
<dbReference type="Proteomes" id="UP000711736">
    <property type="component" value="Unassembled WGS sequence"/>
</dbReference>
<protein>
    <submittedName>
        <fullName evidence="2">Uncharacterized protein</fullName>
    </submittedName>
</protein>
<evidence type="ECO:0000313" key="2">
    <source>
        <dbReference type="EMBL" id="MBT1174889.1"/>
    </source>
</evidence>
<evidence type="ECO:0000313" key="3">
    <source>
        <dbReference type="Proteomes" id="UP000711736"/>
    </source>
</evidence>
<dbReference type="RefSeq" id="WP_214376125.1">
    <property type="nucleotide sequence ID" value="NZ_JAFEJU010000003.1"/>
</dbReference>
<sequence length="49" mass="5527">MTDHASERTPIVQRFPELADLDSKDESSKLKAFNDALSALQHELDATRQ</sequence>
<feature type="region of interest" description="Disordered" evidence="1">
    <location>
        <begin position="1"/>
        <end position="20"/>
    </location>
</feature>
<evidence type="ECO:0000256" key="1">
    <source>
        <dbReference type="SAM" id="MobiDB-lite"/>
    </source>
</evidence>
<dbReference type="EMBL" id="JAFEJU010000003">
    <property type="protein sequence ID" value="MBT1174889.1"/>
    <property type="molecule type" value="Genomic_DNA"/>
</dbReference>
<organism evidence="2 3">
    <name type="scientific">Bifidobacterium colobi</name>
    <dbReference type="NCBI Taxonomy" id="2809026"/>
    <lineage>
        <taxon>Bacteria</taxon>
        <taxon>Bacillati</taxon>
        <taxon>Actinomycetota</taxon>
        <taxon>Actinomycetes</taxon>
        <taxon>Bifidobacteriales</taxon>
        <taxon>Bifidobacteriaceae</taxon>
        <taxon>Bifidobacterium</taxon>
    </lineage>
</organism>